<name>X1LRT5_9ZZZZ</name>
<organism evidence="1">
    <name type="scientific">marine sediment metagenome</name>
    <dbReference type="NCBI Taxonomy" id="412755"/>
    <lineage>
        <taxon>unclassified sequences</taxon>
        <taxon>metagenomes</taxon>
        <taxon>ecological metagenomes</taxon>
    </lineage>
</organism>
<feature type="non-terminal residue" evidence="1">
    <location>
        <position position="1"/>
    </location>
</feature>
<dbReference type="AlphaFoldDB" id="X1LRT5"/>
<proteinExistence type="predicted"/>
<gene>
    <name evidence="1" type="ORF">S03H2_69367</name>
</gene>
<comment type="caution">
    <text evidence="1">The sequence shown here is derived from an EMBL/GenBank/DDBJ whole genome shotgun (WGS) entry which is preliminary data.</text>
</comment>
<evidence type="ECO:0000313" key="1">
    <source>
        <dbReference type="EMBL" id="GAH96858.1"/>
    </source>
</evidence>
<protein>
    <recommendedName>
        <fullName evidence="2">DprA winged helix domain-containing protein</fullName>
    </recommendedName>
</protein>
<sequence length="79" mass="9033">RFTPEEAEFLSKIPFLPHTAEELSEKVGIPVVKLTEKLDVFAQKGMIFRVEGRSAIRYSLPDSLFLFYRSIGWAGLDDE</sequence>
<reference evidence="1" key="1">
    <citation type="journal article" date="2014" name="Front. Microbiol.">
        <title>High frequency of phylogenetically diverse reductive dehalogenase-homologous genes in deep subseafloor sedimentary metagenomes.</title>
        <authorList>
            <person name="Kawai M."/>
            <person name="Futagami T."/>
            <person name="Toyoda A."/>
            <person name="Takaki Y."/>
            <person name="Nishi S."/>
            <person name="Hori S."/>
            <person name="Arai W."/>
            <person name="Tsubouchi T."/>
            <person name="Morono Y."/>
            <person name="Uchiyama I."/>
            <person name="Ito T."/>
            <person name="Fujiyama A."/>
            <person name="Inagaki F."/>
            <person name="Takami H."/>
        </authorList>
    </citation>
    <scope>NUCLEOTIDE SEQUENCE</scope>
    <source>
        <strain evidence="1">Expedition CK06-06</strain>
    </source>
</reference>
<evidence type="ECO:0008006" key="2">
    <source>
        <dbReference type="Google" id="ProtNLM"/>
    </source>
</evidence>
<accession>X1LRT5</accession>
<dbReference type="EMBL" id="BARU01045816">
    <property type="protein sequence ID" value="GAH96858.1"/>
    <property type="molecule type" value="Genomic_DNA"/>
</dbReference>